<comment type="caution">
    <text evidence="3">The sequence shown here is derived from an EMBL/GenBank/DDBJ whole genome shotgun (WGS) entry which is preliminary data.</text>
</comment>
<dbReference type="SUPFAM" id="SSF88688">
    <property type="entry name" value="Families 57/38 glycoside transferase middle domain"/>
    <property type="match status" value="1"/>
</dbReference>
<sequence length="209" mass="23574">MPPQVEIPQAVKDWNKAHSTIEMKIATPREFFQRLEKTEKKLQIVEGELYDNELVDVFPQVCTSRLWIVQNSRECEGLLMEAEEFATIAWLLGAEYPASELRHAWEEILYIAFHDIITGCGVDGIYEEVKQICTSLKAELIGSLNQSLSYIAGRVNTGGEALLAFNSMPWGILNRGEADLKLAPKFKGTPGMKEAKEVESEVIEIKKDE</sequence>
<dbReference type="SMART" id="SM00872">
    <property type="entry name" value="Alpha-mann_mid"/>
    <property type="match status" value="1"/>
</dbReference>
<feature type="domain" description="Glycoside hydrolase family 38 central" evidence="2">
    <location>
        <begin position="63"/>
        <end position="133"/>
    </location>
</feature>
<protein>
    <recommendedName>
        <fullName evidence="2">Glycoside hydrolase family 38 central domain-containing protein</fullName>
    </recommendedName>
</protein>
<proteinExistence type="predicted"/>
<name>X1QU61_9ZZZZ</name>
<keyword evidence="1" id="KW-0378">Hydrolase</keyword>
<dbReference type="PANTHER" id="PTHR46017:SF1">
    <property type="entry name" value="ALPHA-MANNOSIDASE 2C1"/>
    <property type="match status" value="1"/>
</dbReference>
<evidence type="ECO:0000259" key="2">
    <source>
        <dbReference type="SMART" id="SM00872"/>
    </source>
</evidence>
<dbReference type="EMBL" id="BARV01036987">
    <property type="protein sequence ID" value="GAI58341.1"/>
    <property type="molecule type" value="Genomic_DNA"/>
</dbReference>
<dbReference type="AlphaFoldDB" id="X1QU61"/>
<reference evidence="3" key="1">
    <citation type="journal article" date="2014" name="Front. Microbiol.">
        <title>High frequency of phylogenetically diverse reductive dehalogenase-homologous genes in deep subseafloor sedimentary metagenomes.</title>
        <authorList>
            <person name="Kawai M."/>
            <person name="Futagami T."/>
            <person name="Toyoda A."/>
            <person name="Takaki Y."/>
            <person name="Nishi S."/>
            <person name="Hori S."/>
            <person name="Arai W."/>
            <person name="Tsubouchi T."/>
            <person name="Morono Y."/>
            <person name="Uchiyama I."/>
            <person name="Ito T."/>
            <person name="Fujiyama A."/>
            <person name="Inagaki F."/>
            <person name="Takami H."/>
        </authorList>
    </citation>
    <scope>NUCLEOTIDE SEQUENCE</scope>
    <source>
        <strain evidence="3">Expedition CK06-06</strain>
    </source>
</reference>
<dbReference type="Gene3D" id="1.20.1270.50">
    <property type="entry name" value="Glycoside hydrolase family 38, central domain"/>
    <property type="match status" value="1"/>
</dbReference>
<dbReference type="GO" id="GO:0006013">
    <property type="term" value="P:mannose metabolic process"/>
    <property type="evidence" value="ECO:0007669"/>
    <property type="project" value="InterPro"/>
</dbReference>
<dbReference type="InterPro" id="IPR037094">
    <property type="entry name" value="Glyco_hydro_38_cen_sf"/>
</dbReference>
<dbReference type="Gene3D" id="3.20.110.10">
    <property type="entry name" value="Glycoside hydrolase 38, N terminal domain"/>
    <property type="match status" value="1"/>
</dbReference>
<dbReference type="InterPro" id="IPR027291">
    <property type="entry name" value="Glyco_hydro_38_N_sf"/>
</dbReference>
<dbReference type="GO" id="GO:0009313">
    <property type="term" value="P:oligosaccharide catabolic process"/>
    <property type="evidence" value="ECO:0007669"/>
    <property type="project" value="TreeGrafter"/>
</dbReference>
<feature type="non-terminal residue" evidence="3">
    <location>
        <position position="209"/>
    </location>
</feature>
<organism evidence="3">
    <name type="scientific">marine sediment metagenome</name>
    <dbReference type="NCBI Taxonomy" id="412755"/>
    <lineage>
        <taxon>unclassified sequences</taxon>
        <taxon>metagenomes</taxon>
        <taxon>ecological metagenomes</taxon>
    </lineage>
</organism>
<accession>X1QU61</accession>
<dbReference type="PANTHER" id="PTHR46017">
    <property type="entry name" value="ALPHA-MANNOSIDASE 2C1"/>
    <property type="match status" value="1"/>
</dbReference>
<dbReference type="InterPro" id="IPR028995">
    <property type="entry name" value="Glyco_hydro_57/38_cen_sf"/>
</dbReference>
<evidence type="ECO:0000256" key="1">
    <source>
        <dbReference type="ARBA" id="ARBA00022801"/>
    </source>
</evidence>
<dbReference type="Pfam" id="PF09261">
    <property type="entry name" value="Alpha-mann_mid"/>
    <property type="match status" value="1"/>
</dbReference>
<evidence type="ECO:0000313" key="3">
    <source>
        <dbReference type="EMBL" id="GAI58341.1"/>
    </source>
</evidence>
<dbReference type="GO" id="GO:0004559">
    <property type="term" value="F:alpha-mannosidase activity"/>
    <property type="evidence" value="ECO:0007669"/>
    <property type="project" value="InterPro"/>
</dbReference>
<dbReference type="InterPro" id="IPR015341">
    <property type="entry name" value="Glyco_hydro_38_cen"/>
</dbReference>
<gene>
    <name evidence="3" type="ORF">S06H3_57329</name>
</gene>